<keyword evidence="1" id="KW-1133">Transmembrane helix</keyword>
<feature type="transmembrane region" description="Helical" evidence="1">
    <location>
        <begin position="12"/>
        <end position="30"/>
    </location>
</feature>
<dbReference type="AlphaFoldDB" id="A0A2L2XER6"/>
<protein>
    <submittedName>
        <fullName evidence="2">Uncharacterized protein</fullName>
    </submittedName>
</protein>
<keyword evidence="1" id="KW-0472">Membrane</keyword>
<comment type="caution">
    <text evidence="2">The sequence shown here is derived from an EMBL/GenBank/DDBJ whole genome shotgun (WGS) entry which is preliminary data.</text>
</comment>
<sequence length="44" mass="4876">MRIGIEIAFLENGNSSVVFTAFLLFSSVFFTDLYNMHGGLGFLV</sequence>
<organism evidence="2 3">
    <name type="scientific">Desulfocucumis palustris</name>
    <dbReference type="NCBI Taxonomy" id="1898651"/>
    <lineage>
        <taxon>Bacteria</taxon>
        <taxon>Bacillati</taxon>
        <taxon>Bacillota</taxon>
        <taxon>Clostridia</taxon>
        <taxon>Eubacteriales</taxon>
        <taxon>Desulfocucumaceae</taxon>
        <taxon>Desulfocucumis</taxon>
    </lineage>
</organism>
<evidence type="ECO:0000313" key="3">
    <source>
        <dbReference type="Proteomes" id="UP000239549"/>
    </source>
</evidence>
<proteinExistence type="predicted"/>
<name>A0A2L2XER6_9FIRM</name>
<keyword evidence="3" id="KW-1185">Reference proteome</keyword>
<accession>A0A2L2XER6</accession>
<gene>
    <name evidence="2" type="ORF">DCCM_3752</name>
</gene>
<dbReference type="Proteomes" id="UP000239549">
    <property type="component" value="Unassembled WGS sequence"/>
</dbReference>
<evidence type="ECO:0000313" key="2">
    <source>
        <dbReference type="EMBL" id="GBF34632.1"/>
    </source>
</evidence>
<dbReference type="EMBL" id="BFAV01000143">
    <property type="protein sequence ID" value="GBF34632.1"/>
    <property type="molecule type" value="Genomic_DNA"/>
</dbReference>
<keyword evidence="1" id="KW-0812">Transmembrane</keyword>
<reference evidence="3" key="1">
    <citation type="submission" date="2018-02" db="EMBL/GenBank/DDBJ databases">
        <title>Genome sequence of Desulfocucumis palustris strain NAW-5.</title>
        <authorList>
            <person name="Watanabe M."/>
            <person name="Kojima H."/>
            <person name="Fukui M."/>
        </authorList>
    </citation>
    <scope>NUCLEOTIDE SEQUENCE [LARGE SCALE GENOMIC DNA]</scope>
    <source>
        <strain evidence="3">NAW-5</strain>
    </source>
</reference>
<evidence type="ECO:0000256" key="1">
    <source>
        <dbReference type="SAM" id="Phobius"/>
    </source>
</evidence>